<evidence type="ECO:0000313" key="8">
    <source>
        <dbReference type="Proteomes" id="UP000030302"/>
    </source>
</evidence>
<protein>
    <submittedName>
        <fullName evidence="7">Epi-inositol hydrolase</fullName>
        <ecNumber evidence="7">3.7.1.-</ecNumber>
    </submittedName>
</protein>
<evidence type="ECO:0000256" key="3">
    <source>
        <dbReference type="RuleBase" id="RU362132"/>
    </source>
</evidence>
<dbReference type="Pfam" id="PF00205">
    <property type="entry name" value="TPP_enzyme_M"/>
    <property type="match status" value="1"/>
</dbReference>
<dbReference type="EC" id="3.7.1.-" evidence="7"/>
<dbReference type="Gene3D" id="3.40.50.1220">
    <property type="entry name" value="TPP-binding domain"/>
    <property type="match status" value="1"/>
</dbReference>
<dbReference type="InterPro" id="IPR029061">
    <property type="entry name" value="THDP-binding"/>
</dbReference>
<dbReference type="InterPro" id="IPR000399">
    <property type="entry name" value="TPP-bd_CS"/>
</dbReference>
<evidence type="ECO:0000256" key="2">
    <source>
        <dbReference type="ARBA" id="ARBA00023052"/>
    </source>
</evidence>
<dbReference type="AlphaFoldDB" id="A0A0A1FAS8"/>
<keyword evidence="2 3" id="KW-0786">Thiamine pyrophosphate</keyword>
<dbReference type="Pfam" id="PF02776">
    <property type="entry name" value="TPP_enzyme_N"/>
    <property type="match status" value="1"/>
</dbReference>
<dbReference type="GO" id="GO:0000287">
    <property type="term" value="F:magnesium ion binding"/>
    <property type="evidence" value="ECO:0007669"/>
    <property type="project" value="InterPro"/>
</dbReference>
<feature type="domain" description="Thiamine pyrophosphate enzyme TPP-binding" evidence="5">
    <location>
        <begin position="424"/>
        <end position="577"/>
    </location>
</feature>
<name>A0A0A1FAS8_9BURK</name>
<evidence type="ECO:0000259" key="4">
    <source>
        <dbReference type="Pfam" id="PF00205"/>
    </source>
</evidence>
<dbReference type="SUPFAM" id="SSF52518">
    <property type="entry name" value="Thiamin diphosphate-binding fold (THDP-binding)"/>
    <property type="match status" value="2"/>
</dbReference>
<dbReference type="Proteomes" id="UP000030302">
    <property type="component" value="Chromosome"/>
</dbReference>
<dbReference type="PANTHER" id="PTHR18968">
    <property type="entry name" value="THIAMINE PYROPHOSPHATE ENZYMES"/>
    <property type="match status" value="1"/>
</dbReference>
<dbReference type="RefSeq" id="WP_038489474.1">
    <property type="nucleotide sequence ID" value="NZ_CP009962.1"/>
</dbReference>
<dbReference type="InterPro" id="IPR011766">
    <property type="entry name" value="TPP_enzyme_TPP-bd"/>
</dbReference>
<dbReference type="EMBL" id="CP009962">
    <property type="protein sequence ID" value="AIY41843.1"/>
    <property type="molecule type" value="Genomic_DNA"/>
</dbReference>
<dbReference type="OrthoDB" id="3194735at2"/>
<dbReference type="NCBIfam" id="TIGR04377">
    <property type="entry name" value="myo_inos_iolD"/>
    <property type="match status" value="1"/>
</dbReference>
<accession>A0A0A1FAS8</accession>
<dbReference type="HOGENOM" id="CLU_013748_6_0_4"/>
<dbReference type="GO" id="GO:0005948">
    <property type="term" value="C:acetolactate synthase complex"/>
    <property type="evidence" value="ECO:0007669"/>
    <property type="project" value="TreeGrafter"/>
</dbReference>
<keyword evidence="8" id="KW-1185">Reference proteome</keyword>
<evidence type="ECO:0000259" key="5">
    <source>
        <dbReference type="Pfam" id="PF02775"/>
    </source>
</evidence>
<dbReference type="GO" id="GO:0016823">
    <property type="term" value="F:hydrolase activity, acting on acid carbon-carbon bonds, in ketonic substances"/>
    <property type="evidence" value="ECO:0007669"/>
    <property type="project" value="InterPro"/>
</dbReference>
<reference evidence="8" key="1">
    <citation type="journal article" date="2014" name="Soil Biol. Biochem.">
        <title>Structure and function of bacterial communities in ageing soils: Insights from the Mendocino ecological staircase.</title>
        <authorList>
            <person name="Uroz S."/>
            <person name="Tech J.J."/>
            <person name="Sawaya N.A."/>
            <person name="Frey-Klett P."/>
            <person name="Leveau J.H.J."/>
        </authorList>
    </citation>
    <scope>NUCLEOTIDE SEQUENCE [LARGE SCALE GENOMIC DNA]</scope>
    <source>
        <strain evidence="8">Cal35</strain>
    </source>
</reference>
<dbReference type="InterPro" id="IPR045229">
    <property type="entry name" value="TPP_enz"/>
</dbReference>
<dbReference type="Pfam" id="PF02775">
    <property type="entry name" value="TPP_enzyme_C"/>
    <property type="match status" value="1"/>
</dbReference>
<dbReference type="CDD" id="cd02003">
    <property type="entry name" value="TPP_IolD"/>
    <property type="match status" value="1"/>
</dbReference>
<dbReference type="InterPro" id="IPR012001">
    <property type="entry name" value="Thiamin_PyroP_enz_TPP-bd_dom"/>
</dbReference>
<sequence length="623" mass="67078">MSASGKTIRLTMAQALVRYLAALRVDPPEGEVALFGGVFSIFGHGNVAGLGEALYQYREQLPTYRAHNEQAMAHAAIAYAKTHMRRRMMAVTSSIGPGATNLLTAAALAHVNRLPVLLLPGDIFVSRRPDPVLQQVENFQDGGVSANDAFKPLSRYFDRIYYPEQLLTALPRAIQVLADAAQCGPVTLALPQDVQTMAYDYPVAFFAPQIVKFRAQGPAVDELQAALELLRSAKQPLIVAGGGVLYGEATEALRCFAEKHAVPVAETQAGKSALAWRHPLQLGALGVTGSPAANALAAKADVVIAVGTRLQDFTTGSHSLFGQAKLLSINVNAIDAMKWQATPMLSDAKLGLSALSQGLQDWRSSAAWHTLALEQANIWRSTVDWITSQREVSAPALPYDGEVIGAVQRSSIDSTVHDIVVCAAGTLPAELHKLWRTSTPGGYHVEYGYSCMGYEIAGGLGVKLAQPDRDVIVMVGDGSYLMMNSEIATSVMLDRKLIIVVLDNRGYGCINRLQQACGGAPFNNMLEDCLQGPLGAPAIDFAAHARSLGALAENVKTISQLEAAMQRARAADRTYLVCIDTDPTRTTEEGGCWWEVAVPEVSQREQVKAARAEYEQARQQQKV</sequence>
<dbReference type="CDD" id="cd07035">
    <property type="entry name" value="TPP_PYR_POX_like"/>
    <property type="match status" value="1"/>
</dbReference>
<dbReference type="InterPro" id="IPR012000">
    <property type="entry name" value="Thiamin_PyroP_enz_cen_dom"/>
</dbReference>
<dbReference type="PANTHER" id="PTHR18968:SF9">
    <property type="entry name" value="3D-(3,5_4)-TRIHYDROXYCYCLOHEXANE-1,2-DIONE HYDROLASE"/>
    <property type="match status" value="1"/>
</dbReference>
<organism evidence="7 8">
    <name type="scientific">Collimonas arenae</name>
    <dbReference type="NCBI Taxonomy" id="279058"/>
    <lineage>
        <taxon>Bacteria</taxon>
        <taxon>Pseudomonadati</taxon>
        <taxon>Pseudomonadota</taxon>
        <taxon>Betaproteobacteria</taxon>
        <taxon>Burkholderiales</taxon>
        <taxon>Oxalobacteraceae</taxon>
        <taxon>Collimonas</taxon>
    </lineage>
</organism>
<comment type="similarity">
    <text evidence="1 3">Belongs to the TPP enzyme family.</text>
</comment>
<dbReference type="InterPro" id="IPR029035">
    <property type="entry name" value="DHS-like_NAD/FAD-binding_dom"/>
</dbReference>
<dbReference type="PROSITE" id="PS00187">
    <property type="entry name" value="TPP_ENZYMES"/>
    <property type="match status" value="1"/>
</dbReference>
<dbReference type="GO" id="GO:0019310">
    <property type="term" value="P:inositol catabolic process"/>
    <property type="evidence" value="ECO:0007669"/>
    <property type="project" value="InterPro"/>
</dbReference>
<feature type="domain" description="Thiamine pyrophosphate enzyme N-terminal TPP-binding" evidence="6">
    <location>
        <begin position="38"/>
        <end position="134"/>
    </location>
</feature>
<dbReference type="SUPFAM" id="SSF52467">
    <property type="entry name" value="DHS-like NAD/FAD-binding domain"/>
    <property type="match status" value="1"/>
</dbReference>
<evidence type="ECO:0000313" key="7">
    <source>
        <dbReference type="EMBL" id="AIY41843.1"/>
    </source>
</evidence>
<dbReference type="GO" id="GO:0003984">
    <property type="term" value="F:acetolactate synthase activity"/>
    <property type="evidence" value="ECO:0007669"/>
    <property type="project" value="TreeGrafter"/>
</dbReference>
<dbReference type="Gene3D" id="3.40.50.970">
    <property type="match status" value="2"/>
</dbReference>
<gene>
    <name evidence="7" type="ORF">LT85_2685</name>
</gene>
<dbReference type="GO" id="GO:0009099">
    <property type="term" value="P:L-valine biosynthetic process"/>
    <property type="evidence" value="ECO:0007669"/>
    <property type="project" value="TreeGrafter"/>
</dbReference>
<dbReference type="STRING" id="279058.LT85_2685"/>
<dbReference type="InterPro" id="IPR030817">
    <property type="entry name" value="Myo_inos_IolD"/>
</dbReference>
<dbReference type="KEGG" id="care:LT85_2685"/>
<evidence type="ECO:0000259" key="6">
    <source>
        <dbReference type="Pfam" id="PF02776"/>
    </source>
</evidence>
<proteinExistence type="inferred from homology"/>
<dbReference type="GO" id="GO:0009097">
    <property type="term" value="P:isoleucine biosynthetic process"/>
    <property type="evidence" value="ECO:0007669"/>
    <property type="project" value="TreeGrafter"/>
</dbReference>
<keyword evidence="7" id="KW-0378">Hydrolase</keyword>
<dbReference type="GO" id="GO:0050660">
    <property type="term" value="F:flavin adenine dinucleotide binding"/>
    <property type="evidence" value="ECO:0007669"/>
    <property type="project" value="TreeGrafter"/>
</dbReference>
<evidence type="ECO:0000256" key="1">
    <source>
        <dbReference type="ARBA" id="ARBA00007812"/>
    </source>
</evidence>
<dbReference type="GO" id="GO:0030976">
    <property type="term" value="F:thiamine pyrophosphate binding"/>
    <property type="evidence" value="ECO:0007669"/>
    <property type="project" value="InterPro"/>
</dbReference>
<feature type="domain" description="Thiamine pyrophosphate enzyme central" evidence="4">
    <location>
        <begin position="223"/>
        <end position="355"/>
    </location>
</feature>